<gene>
    <name evidence="1" type="ORF">B9T62_18625</name>
</gene>
<sequence length="72" mass="8348">MKYLITLLEKDPLFDKKDENSQLIEDIRDIIADKKLESQIDKVKTMTPEFKAMIVGVLEQILGYSSNSKMKK</sequence>
<proteinExistence type="predicted"/>
<keyword evidence="2" id="KW-1185">Reference proteome</keyword>
<dbReference type="Proteomes" id="UP000249890">
    <property type="component" value="Chromosome"/>
</dbReference>
<reference evidence="1 2" key="1">
    <citation type="submission" date="2017-06" db="EMBL/GenBank/DDBJ databases">
        <title>Complete genome sequence of Paenibacillus donghaensis KCTC 13049T isolated from East Sea sediment, South Korea.</title>
        <authorList>
            <person name="Jung B.K."/>
            <person name="Hong S.-J."/>
            <person name="Shin J.-H."/>
        </authorList>
    </citation>
    <scope>NUCLEOTIDE SEQUENCE [LARGE SCALE GENOMIC DNA]</scope>
    <source>
        <strain evidence="1 2">KCTC 13049</strain>
    </source>
</reference>
<dbReference type="EMBL" id="CP021780">
    <property type="protein sequence ID" value="ASA22623.1"/>
    <property type="molecule type" value="Genomic_DNA"/>
</dbReference>
<accession>A0A2Z2KHA2</accession>
<organism evidence="1 2">
    <name type="scientific">Paenibacillus donghaensis</name>
    <dbReference type="NCBI Taxonomy" id="414771"/>
    <lineage>
        <taxon>Bacteria</taxon>
        <taxon>Bacillati</taxon>
        <taxon>Bacillota</taxon>
        <taxon>Bacilli</taxon>
        <taxon>Bacillales</taxon>
        <taxon>Paenibacillaceae</taxon>
        <taxon>Paenibacillus</taxon>
    </lineage>
</organism>
<dbReference type="KEGG" id="pdh:B9T62_18625"/>
<evidence type="ECO:0000313" key="2">
    <source>
        <dbReference type="Proteomes" id="UP000249890"/>
    </source>
</evidence>
<name>A0A2Z2KHA2_9BACL</name>
<evidence type="ECO:0000313" key="1">
    <source>
        <dbReference type="EMBL" id="ASA22623.1"/>
    </source>
</evidence>
<protein>
    <submittedName>
        <fullName evidence="1">Uncharacterized protein</fullName>
    </submittedName>
</protein>
<dbReference type="AlphaFoldDB" id="A0A2Z2KHA2"/>
<dbReference type="RefSeq" id="WP_087916621.1">
    <property type="nucleotide sequence ID" value="NZ_CP021780.1"/>
</dbReference>